<organism evidence="1 2">
    <name type="scientific">Peribacillus asahii</name>
    <dbReference type="NCBI Taxonomy" id="228899"/>
    <lineage>
        <taxon>Bacteria</taxon>
        <taxon>Bacillati</taxon>
        <taxon>Bacillota</taxon>
        <taxon>Bacilli</taxon>
        <taxon>Bacillales</taxon>
        <taxon>Bacillaceae</taxon>
        <taxon>Peribacillus</taxon>
    </lineage>
</organism>
<evidence type="ECO:0000313" key="2">
    <source>
        <dbReference type="Proteomes" id="UP000283095"/>
    </source>
</evidence>
<dbReference type="Proteomes" id="UP000283095">
    <property type="component" value="Chromosome"/>
</dbReference>
<evidence type="ECO:0000313" key="1">
    <source>
        <dbReference type="EMBL" id="AZV42965.1"/>
    </source>
</evidence>
<dbReference type="KEGG" id="pasa:BAOM_2356"/>
<protein>
    <submittedName>
        <fullName evidence="1">Uncharacterized protein</fullName>
    </submittedName>
</protein>
<dbReference type="AlphaFoldDB" id="A0A3T0KRT8"/>
<accession>A0A3T0KRT8</accession>
<name>A0A3T0KRT8_9BACI</name>
<dbReference type="EMBL" id="CP026095">
    <property type="protein sequence ID" value="AZV42965.1"/>
    <property type="molecule type" value="Genomic_DNA"/>
</dbReference>
<sequence>MMNRVGKYAIQKDMDETELLKMVLELPEKDKMLMWSEGYIDLVINKLPEYGKDILVIRKDKWEDTKAYYQDQLDDILSKEEVKMKMKSERKEFALFVMENFKKFQSLLFLCYDGNLKDVDLRKFIYRKRYGTRKNYLK</sequence>
<gene>
    <name evidence="1" type="ORF">BAOM_2356</name>
</gene>
<proteinExistence type="predicted"/>
<dbReference type="RefSeq" id="WP_252283444.1">
    <property type="nucleotide sequence ID" value="NZ_CP026095.1"/>
</dbReference>
<reference evidence="1 2" key="1">
    <citation type="submission" date="2018-01" db="EMBL/GenBank/DDBJ databases">
        <title>Bacillus asahii Genome sequencing and assembly.</title>
        <authorList>
            <person name="Jiang H."/>
            <person name="Feng Y."/>
            <person name="Zhao F."/>
            <person name="Lin X."/>
        </authorList>
    </citation>
    <scope>NUCLEOTIDE SEQUENCE [LARGE SCALE GENOMIC DNA]</scope>
    <source>
        <strain evidence="1 2">OM18</strain>
    </source>
</reference>